<feature type="domain" description="Cytochrome oxidase subunit II transmembrane region profile" evidence="20">
    <location>
        <begin position="20"/>
        <end position="118"/>
    </location>
</feature>
<evidence type="ECO:0000256" key="4">
    <source>
        <dbReference type="ARBA" id="ARBA00016131"/>
    </source>
</evidence>
<evidence type="ECO:0000256" key="14">
    <source>
        <dbReference type="ARBA" id="ARBA00023139"/>
    </source>
</evidence>
<dbReference type="InterPro" id="IPR002429">
    <property type="entry name" value="CcO_II-like_C"/>
</dbReference>
<dbReference type="Pfam" id="PF00116">
    <property type="entry name" value="COX2"/>
    <property type="match status" value="1"/>
</dbReference>
<dbReference type="InterPro" id="IPR011759">
    <property type="entry name" value="Cyt_c_oxidase_su2_TM_dom"/>
</dbReference>
<protein>
    <recommendedName>
        <fullName evidence="4 16">Quinol oxidase subunit 2</fullName>
        <ecNumber evidence="16">1.10.3.-</ecNumber>
    </recommendedName>
</protein>
<gene>
    <name evidence="21" type="primary">qoxA</name>
    <name evidence="21" type="ORF">ACFO4N_13785</name>
</gene>
<evidence type="ECO:0000256" key="3">
    <source>
        <dbReference type="ARBA" id="ARBA00007866"/>
    </source>
</evidence>
<dbReference type="NCBIfam" id="TIGR01432">
    <property type="entry name" value="QOXA"/>
    <property type="match status" value="1"/>
</dbReference>
<evidence type="ECO:0000256" key="6">
    <source>
        <dbReference type="ARBA" id="ARBA00022475"/>
    </source>
</evidence>
<keyword evidence="5 16" id="KW-0813">Transport</keyword>
<organism evidence="21 22">
    <name type="scientific">Camelliibacillus cellulosilyticus</name>
    <dbReference type="NCBI Taxonomy" id="2174486"/>
    <lineage>
        <taxon>Bacteria</taxon>
        <taxon>Bacillati</taxon>
        <taxon>Bacillota</taxon>
        <taxon>Bacilli</taxon>
        <taxon>Bacillales</taxon>
        <taxon>Sporolactobacillaceae</taxon>
        <taxon>Camelliibacillus</taxon>
    </lineage>
</organism>
<dbReference type="InterPro" id="IPR010514">
    <property type="entry name" value="COX_ARM"/>
</dbReference>
<dbReference type="EMBL" id="JBHSFW010000012">
    <property type="protein sequence ID" value="MFC4619778.1"/>
    <property type="molecule type" value="Genomic_DNA"/>
</dbReference>
<keyword evidence="8 17" id="KW-0812">Transmembrane</keyword>
<dbReference type="InterPro" id="IPR036257">
    <property type="entry name" value="Cyt_c_oxidase_su2_TM_sf"/>
</dbReference>
<feature type="transmembrane region" description="Helical" evidence="18">
    <location>
        <begin position="41"/>
        <end position="69"/>
    </location>
</feature>
<evidence type="ECO:0000256" key="13">
    <source>
        <dbReference type="ARBA" id="ARBA00023136"/>
    </source>
</evidence>
<dbReference type="PANTHER" id="PTHR22888:SF18">
    <property type="entry name" value="CYTOCHROME BO(3) UBIQUINOL OXIDASE SUBUNIT 2"/>
    <property type="match status" value="1"/>
</dbReference>
<keyword evidence="22" id="KW-1185">Reference proteome</keyword>
<evidence type="ECO:0000256" key="16">
    <source>
        <dbReference type="PIRNR" id="PIRNR000292"/>
    </source>
</evidence>
<evidence type="ECO:0000259" key="20">
    <source>
        <dbReference type="PROSITE" id="PS50999"/>
    </source>
</evidence>
<keyword evidence="12 16" id="KW-0560">Oxidoreductase</keyword>
<comment type="function">
    <text evidence="16">Catalyzes quinol oxidation with the concomitant reduction of oxygen to water. Subunit II transfers the electrons from a quinol to the binuclear center of the catalytic subunit I.</text>
</comment>
<dbReference type="Proteomes" id="UP001596022">
    <property type="component" value="Unassembled WGS sequence"/>
</dbReference>
<dbReference type="PROSITE" id="PS50999">
    <property type="entry name" value="COX2_TM"/>
    <property type="match status" value="1"/>
</dbReference>
<keyword evidence="9" id="KW-0732">Signal</keyword>
<dbReference type="PIRSF" id="PIRSF000292">
    <property type="entry name" value="Ubi_od_II"/>
    <property type="match status" value="1"/>
</dbReference>
<evidence type="ECO:0000256" key="15">
    <source>
        <dbReference type="ARBA" id="ARBA00023288"/>
    </source>
</evidence>
<dbReference type="Gene3D" id="1.10.287.90">
    <property type="match status" value="1"/>
</dbReference>
<evidence type="ECO:0000256" key="8">
    <source>
        <dbReference type="ARBA" id="ARBA00022692"/>
    </source>
</evidence>
<keyword evidence="15" id="KW-0449">Lipoprotein</keyword>
<comment type="subcellular location">
    <subcellularLocation>
        <location evidence="2 17">Cell membrane</location>
        <topology evidence="2 17">Multi-pass membrane protein</topology>
    </subcellularLocation>
</comment>
<dbReference type="InterPro" id="IPR006332">
    <property type="entry name" value="QoxA"/>
</dbReference>
<keyword evidence="6 16" id="KW-1003">Cell membrane</keyword>
<keyword evidence="11 18" id="KW-1133">Transmembrane helix</keyword>
<evidence type="ECO:0000256" key="12">
    <source>
        <dbReference type="ARBA" id="ARBA00023002"/>
    </source>
</evidence>
<comment type="caution">
    <text evidence="21">The sequence shown here is derived from an EMBL/GenBank/DDBJ whole genome shotgun (WGS) entry which is preliminary data.</text>
</comment>
<evidence type="ECO:0000256" key="9">
    <source>
        <dbReference type="ARBA" id="ARBA00022729"/>
    </source>
</evidence>
<dbReference type="Pfam" id="PF02790">
    <property type="entry name" value="COX2_TM"/>
    <property type="match status" value="1"/>
</dbReference>
<accession>A0ABV9GNH6</accession>
<evidence type="ECO:0000259" key="19">
    <source>
        <dbReference type="PROSITE" id="PS50857"/>
    </source>
</evidence>
<dbReference type="InterPro" id="IPR006333">
    <property type="entry name" value="Cyt_o_ubiquinol_oxidase_su2"/>
</dbReference>
<dbReference type="EC" id="1.10.3.-" evidence="16"/>
<evidence type="ECO:0000256" key="2">
    <source>
        <dbReference type="ARBA" id="ARBA00004651"/>
    </source>
</evidence>
<feature type="domain" description="Cytochrome oxidase subunit II copper A binding" evidence="19">
    <location>
        <begin position="122"/>
        <end position="234"/>
    </location>
</feature>
<evidence type="ECO:0000256" key="7">
    <source>
        <dbReference type="ARBA" id="ARBA00022660"/>
    </source>
</evidence>
<keyword evidence="10 16" id="KW-0249">Electron transport</keyword>
<evidence type="ECO:0000313" key="22">
    <source>
        <dbReference type="Proteomes" id="UP001596022"/>
    </source>
</evidence>
<proteinExistence type="inferred from homology"/>
<dbReference type="InterPro" id="IPR045187">
    <property type="entry name" value="CcO_II"/>
</dbReference>
<evidence type="ECO:0000313" key="21">
    <source>
        <dbReference type="EMBL" id="MFC4619778.1"/>
    </source>
</evidence>
<evidence type="ECO:0000256" key="11">
    <source>
        <dbReference type="ARBA" id="ARBA00022989"/>
    </source>
</evidence>
<keyword evidence="14" id="KW-0564">Palmitate</keyword>
<dbReference type="InterPro" id="IPR034227">
    <property type="entry name" value="CuRO_UO_II"/>
</dbReference>
<keyword evidence="7 16" id="KW-0679">Respiratory chain</keyword>
<dbReference type="SUPFAM" id="SSF49503">
    <property type="entry name" value="Cupredoxins"/>
    <property type="match status" value="1"/>
</dbReference>
<evidence type="ECO:0000256" key="10">
    <source>
        <dbReference type="ARBA" id="ARBA00022982"/>
    </source>
</evidence>
<dbReference type="PROSITE" id="PS51257">
    <property type="entry name" value="PROKAR_LIPOPROTEIN"/>
    <property type="match status" value="1"/>
</dbReference>
<reference evidence="22" key="1">
    <citation type="journal article" date="2019" name="Int. J. Syst. Evol. Microbiol.">
        <title>The Global Catalogue of Microorganisms (GCM) 10K type strain sequencing project: providing services to taxonomists for standard genome sequencing and annotation.</title>
        <authorList>
            <consortium name="The Broad Institute Genomics Platform"/>
            <consortium name="The Broad Institute Genome Sequencing Center for Infectious Disease"/>
            <person name="Wu L."/>
            <person name="Ma J."/>
        </authorList>
    </citation>
    <scope>NUCLEOTIDE SEQUENCE [LARGE SCALE GENOMIC DNA]</scope>
    <source>
        <strain evidence="22">CGMCC 1.16306</strain>
    </source>
</reference>
<dbReference type="Pfam" id="PF06481">
    <property type="entry name" value="COX_ARM"/>
    <property type="match status" value="1"/>
</dbReference>
<sequence>MSALKRKGTILAIIGLFLLSGCSERFPVLDPAGPVGETQYRLILISALLTLIVVIPVIILLIVIVIRYRDKPKRKAPYRPEWDDNKKLEIVWWAIPIIIIAVLGFFTVKTTYQLAKPPATTAEPLTIEVTSLDWKWLFTYPEQGVATVNHVEIPTGRPIQFVLTADAPMNSFWIPELGGQEYTMPGMAMRLWLQSNKDGVFTGKGANFTGKGFAHMSFKVHSKNQKDFDQWVEKVKASAPKMTEQKYQDLTKPSVVDPMSFSAYPKDLYKNIVIKNGGMHMNDWFFKENKMEHAEH</sequence>
<dbReference type="PANTHER" id="PTHR22888">
    <property type="entry name" value="CYTOCHROME C OXIDASE, SUBUNIT II"/>
    <property type="match status" value="1"/>
</dbReference>
<feature type="transmembrane region" description="Helical" evidence="18">
    <location>
        <begin position="90"/>
        <end position="108"/>
    </location>
</feature>
<evidence type="ECO:0000256" key="17">
    <source>
        <dbReference type="RuleBase" id="RU000456"/>
    </source>
</evidence>
<name>A0ABV9GNH6_9BACL</name>
<dbReference type="Gene3D" id="2.60.40.420">
    <property type="entry name" value="Cupredoxins - blue copper proteins"/>
    <property type="match status" value="1"/>
</dbReference>
<comment type="similarity">
    <text evidence="3 16 17">Belongs to the cytochrome c oxidase subunit 2 family.</text>
</comment>
<evidence type="ECO:0000256" key="18">
    <source>
        <dbReference type="SAM" id="Phobius"/>
    </source>
</evidence>
<dbReference type="CDD" id="cd04212">
    <property type="entry name" value="CuRO_UO_II"/>
    <property type="match status" value="1"/>
</dbReference>
<keyword evidence="13 16" id="KW-0472">Membrane</keyword>
<dbReference type="PROSITE" id="PS50857">
    <property type="entry name" value="COX2_CUA"/>
    <property type="match status" value="1"/>
</dbReference>
<comment type="catalytic activity">
    <reaction evidence="1 16">
        <text>2 a quinol + O2 = 2 a quinone + 2 H2O</text>
        <dbReference type="Rhea" id="RHEA:55376"/>
        <dbReference type="ChEBI" id="CHEBI:15377"/>
        <dbReference type="ChEBI" id="CHEBI:15379"/>
        <dbReference type="ChEBI" id="CHEBI:24646"/>
        <dbReference type="ChEBI" id="CHEBI:132124"/>
    </reaction>
</comment>
<evidence type="ECO:0000256" key="1">
    <source>
        <dbReference type="ARBA" id="ARBA00000725"/>
    </source>
</evidence>
<dbReference type="SUPFAM" id="SSF81464">
    <property type="entry name" value="Cytochrome c oxidase subunit II-like, transmembrane region"/>
    <property type="match status" value="1"/>
</dbReference>
<dbReference type="RefSeq" id="WP_376846871.1">
    <property type="nucleotide sequence ID" value="NZ_JBHSFW010000012.1"/>
</dbReference>
<evidence type="ECO:0000256" key="5">
    <source>
        <dbReference type="ARBA" id="ARBA00022448"/>
    </source>
</evidence>
<dbReference type="InterPro" id="IPR008972">
    <property type="entry name" value="Cupredoxin"/>
</dbReference>